<dbReference type="EMBL" id="ML742290">
    <property type="protein sequence ID" value="KAE8146057.1"/>
    <property type="molecule type" value="Genomic_DNA"/>
</dbReference>
<protein>
    <submittedName>
        <fullName evidence="2">Uncharacterized protein</fullName>
    </submittedName>
</protein>
<evidence type="ECO:0000313" key="3">
    <source>
        <dbReference type="Proteomes" id="UP000325780"/>
    </source>
</evidence>
<feature type="transmembrane region" description="Helical" evidence="1">
    <location>
        <begin position="101"/>
        <end position="122"/>
    </location>
</feature>
<keyword evidence="1" id="KW-0472">Membrane</keyword>
<proteinExistence type="predicted"/>
<reference evidence="2 3" key="1">
    <citation type="submission" date="2019-04" db="EMBL/GenBank/DDBJ databases">
        <title>Friends and foes A comparative genomics study of 23 Aspergillus species from section Flavi.</title>
        <authorList>
            <consortium name="DOE Joint Genome Institute"/>
            <person name="Kjaerbolling I."/>
            <person name="Vesth T."/>
            <person name="Frisvad J.C."/>
            <person name="Nybo J.L."/>
            <person name="Theobald S."/>
            <person name="Kildgaard S."/>
            <person name="Isbrandt T."/>
            <person name="Kuo A."/>
            <person name="Sato A."/>
            <person name="Lyhne E.K."/>
            <person name="Kogle M.E."/>
            <person name="Wiebenga A."/>
            <person name="Kun R.S."/>
            <person name="Lubbers R.J."/>
            <person name="Makela M.R."/>
            <person name="Barry K."/>
            <person name="Chovatia M."/>
            <person name="Clum A."/>
            <person name="Daum C."/>
            <person name="Haridas S."/>
            <person name="He G."/>
            <person name="LaButti K."/>
            <person name="Lipzen A."/>
            <person name="Mondo S."/>
            <person name="Riley R."/>
            <person name="Salamov A."/>
            <person name="Simmons B.A."/>
            <person name="Magnuson J.K."/>
            <person name="Henrissat B."/>
            <person name="Mortensen U.H."/>
            <person name="Larsen T.O."/>
            <person name="Devries R.P."/>
            <person name="Grigoriev I.V."/>
            <person name="Machida M."/>
            <person name="Baker S.E."/>
            <person name="Andersen M.R."/>
        </authorList>
    </citation>
    <scope>NUCLEOTIDE SEQUENCE [LARGE SCALE GENOMIC DNA]</scope>
    <source>
        <strain evidence="2 3">IBT 18842</strain>
    </source>
</reference>
<dbReference type="AlphaFoldDB" id="A0A5N6TIA9"/>
<dbReference type="Proteomes" id="UP000325780">
    <property type="component" value="Unassembled WGS sequence"/>
</dbReference>
<sequence length="136" mass="15579">MHLPPVRCLKGSAPLAHRTGRIKGGRSSERLSVCEALPIIGHCSHAGDVYHRFGQWKPKFQRIEPLHVTPSGSFPSDPLDTTALWTCNGPPISQRPYLDPFLVFILFYFILFYFILLILAPLRFSFCNWVNRHFMP</sequence>
<keyword evidence="1" id="KW-1133">Transmembrane helix</keyword>
<keyword evidence="3" id="KW-1185">Reference proteome</keyword>
<name>A0A5N6TIA9_ASPAV</name>
<evidence type="ECO:0000313" key="2">
    <source>
        <dbReference type="EMBL" id="KAE8146057.1"/>
    </source>
</evidence>
<keyword evidence="1" id="KW-0812">Transmembrane</keyword>
<organism evidence="2 3">
    <name type="scientific">Aspergillus avenaceus</name>
    <dbReference type="NCBI Taxonomy" id="36643"/>
    <lineage>
        <taxon>Eukaryota</taxon>
        <taxon>Fungi</taxon>
        <taxon>Dikarya</taxon>
        <taxon>Ascomycota</taxon>
        <taxon>Pezizomycotina</taxon>
        <taxon>Eurotiomycetes</taxon>
        <taxon>Eurotiomycetidae</taxon>
        <taxon>Eurotiales</taxon>
        <taxon>Aspergillaceae</taxon>
        <taxon>Aspergillus</taxon>
        <taxon>Aspergillus subgen. Circumdati</taxon>
    </lineage>
</organism>
<accession>A0A5N6TIA9</accession>
<gene>
    <name evidence="2" type="ORF">BDV25DRAFT_56839</name>
</gene>
<evidence type="ECO:0000256" key="1">
    <source>
        <dbReference type="SAM" id="Phobius"/>
    </source>
</evidence>